<comment type="caution">
    <text evidence="1">The sequence shown here is derived from an EMBL/GenBank/DDBJ whole genome shotgun (WGS) entry which is preliminary data.</text>
</comment>
<accession>A0A0J7JWN5</accession>
<evidence type="ECO:0000313" key="2">
    <source>
        <dbReference type="Proteomes" id="UP000036403"/>
    </source>
</evidence>
<reference evidence="1 2" key="1">
    <citation type="submission" date="2015-04" db="EMBL/GenBank/DDBJ databases">
        <title>Lasius niger genome sequencing.</title>
        <authorList>
            <person name="Konorov E.A."/>
            <person name="Nikitin M.A."/>
            <person name="Kirill M.V."/>
            <person name="Chang P."/>
        </authorList>
    </citation>
    <scope>NUCLEOTIDE SEQUENCE [LARGE SCALE GENOMIC DNA]</scope>
    <source>
        <tissue evidence="1">Whole</tissue>
    </source>
</reference>
<dbReference type="OrthoDB" id="6081971at2759"/>
<gene>
    <name evidence="1" type="ORF">RF55_23357</name>
</gene>
<dbReference type="EMBL" id="LBMM01026332">
    <property type="protein sequence ID" value="KMQ82326.1"/>
    <property type="molecule type" value="Genomic_DNA"/>
</dbReference>
<evidence type="ECO:0000313" key="1">
    <source>
        <dbReference type="EMBL" id="KMQ82326.1"/>
    </source>
</evidence>
<sequence length="90" mass="10474">MKNVAFLHECVKRRKTFGNVESPCKDTEDSTCSMLSNDSYAKDSQNSAQNHDAAKEFLTYVDVQYLDEIPKEYVEHLNKQTGLRFYFKIL</sequence>
<keyword evidence="2" id="KW-1185">Reference proteome</keyword>
<protein>
    <submittedName>
        <fullName evidence="1">Uncharacterized protein</fullName>
    </submittedName>
</protein>
<organism evidence="1 2">
    <name type="scientific">Lasius niger</name>
    <name type="common">Black garden ant</name>
    <dbReference type="NCBI Taxonomy" id="67767"/>
    <lineage>
        <taxon>Eukaryota</taxon>
        <taxon>Metazoa</taxon>
        <taxon>Ecdysozoa</taxon>
        <taxon>Arthropoda</taxon>
        <taxon>Hexapoda</taxon>
        <taxon>Insecta</taxon>
        <taxon>Pterygota</taxon>
        <taxon>Neoptera</taxon>
        <taxon>Endopterygota</taxon>
        <taxon>Hymenoptera</taxon>
        <taxon>Apocrita</taxon>
        <taxon>Aculeata</taxon>
        <taxon>Formicoidea</taxon>
        <taxon>Formicidae</taxon>
        <taxon>Formicinae</taxon>
        <taxon>Lasius</taxon>
        <taxon>Lasius</taxon>
    </lineage>
</organism>
<dbReference type="Proteomes" id="UP000036403">
    <property type="component" value="Unassembled WGS sequence"/>
</dbReference>
<dbReference type="PaxDb" id="67767-A0A0J7JWN5"/>
<proteinExistence type="predicted"/>
<name>A0A0J7JWN5_LASNI</name>
<dbReference type="AlphaFoldDB" id="A0A0J7JWN5"/>